<comment type="caution">
    <text evidence="1">The sequence shown here is derived from an EMBL/GenBank/DDBJ whole genome shotgun (WGS) entry which is preliminary data.</text>
</comment>
<dbReference type="SUPFAM" id="SSF47240">
    <property type="entry name" value="Ferritin-like"/>
    <property type="match status" value="1"/>
</dbReference>
<dbReference type="InterPro" id="IPR009078">
    <property type="entry name" value="Ferritin-like_SF"/>
</dbReference>
<evidence type="ECO:0000313" key="2">
    <source>
        <dbReference type="Proteomes" id="UP001221686"/>
    </source>
</evidence>
<name>A0ABT5DPU1_9BACT</name>
<proteinExistence type="predicted"/>
<accession>A0ABT5DPU1</accession>
<dbReference type="RefSeq" id="WP_272084097.1">
    <property type="nucleotide sequence ID" value="NZ_JAQNDL010000001.1"/>
</dbReference>
<evidence type="ECO:0000313" key="1">
    <source>
        <dbReference type="EMBL" id="MDC0715672.1"/>
    </source>
</evidence>
<sequence length="418" mass="48406">MGFNPLAEKGIPLELQIRNWSELNVAPFDKREVHPYTRARVIVMNGIEIESILSSHQFARHTDSWPVKTTLALLRRVDQQQQKAVNWLLPGDQTVLETTLGYEQVAIDLTAGLARTEPDPYLRQTLDFGLLEDFDHLYRYANLIDLIEGPKRVHEIVGNLTEVMPGRPTIVEHRHPFDDVRRHYDRHTVDPLSRLHAMTIVAAEQQTMNFYMNVGPTYVPPLARGLYLEIAEIEEQHVTQYESLLDPLESWFQRELFHHYNECYLYWSFMTEEVDPRIRKIWELHLAMEIEHVRVAGELLLRHEGVEPQAILPPELPQPTRFHENKKYIREVLKHQIDLTSVGPDFVPMGALPADARFFAYQEAVNGGVKVPSEYVIARHVEVFGDDFRLTTEGPHPIEVLRSGSLEDLDAAQHERDE</sequence>
<organism evidence="1 2">
    <name type="scientific">Nannocystis bainbridge</name>
    <dbReference type="NCBI Taxonomy" id="2995303"/>
    <lineage>
        <taxon>Bacteria</taxon>
        <taxon>Pseudomonadati</taxon>
        <taxon>Myxococcota</taxon>
        <taxon>Polyangia</taxon>
        <taxon>Nannocystales</taxon>
        <taxon>Nannocystaceae</taxon>
        <taxon>Nannocystis</taxon>
    </lineage>
</organism>
<keyword evidence="2" id="KW-1185">Reference proteome</keyword>
<protein>
    <recommendedName>
        <fullName evidence="3">Ferritin-like domain-containing protein</fullName>
    </recommendedName>
</protein>
<reference evidence="1 2" key="1">
    <citation type="submission" date="2022-11" db="EMBL/GenBank/DDBJ databases">
        <title>Minimal conservation of predation-associated metabolite biosynthetic gene clusters underscores biosynthetic potential of Myxococcota including descriptions for ten novel species: Archangium lansinium sp. nov., Myxococcus landrumus sp. nov., Nannocystis bai.</title>
        <authorList>
            <person name="Ahearne A."/>
            <person name="Stevens C."/>
            <person name="Dowd S."/>
        </authorList>
    </citation>
    <scope>NUCLEOTIDE SEQUENCE [LARGE SCALE GENOMIC DNA]</scope>
    <source>
        <strain evidence="1 2">BB15-2</strain>
    </source>
</reference>
<gene>
    <name evidence="1" type="ORF">POL25_02140</name>
</gene>
<evidence type="ECO:0008006" key="3">
    <source>
        <dbReference type="Google" id="ProtNLM"/>
    </source>
</evidence>
<dbReference type="Proteomes" id="UP001221686">
    <property type="component" value="Unassembled WGS sequence"/>
</dbReference>
<dbReference type="EMBL" id="JAQNDL010000001">
    <property type="protein sequence ID" value="MDC0715672.1"/>
    <property type="molecule type" value="Genomic_DNA"/>
</dbReference>